<organism evidence="1 2">
    <name type="scientific">Rhipicephalus microplus</name>
    <name type="common">Cattle tick</name>
    <name type="synonym">Boophilus microplus</name>
    <dbReference type="NCBI Taxonomy" id="6941"/>
    <lineage>
        <taxon>Eukaryota</taxon>
        <taxon>Metazoa</taxon>
        <taxon>Ecdysozoa</taxon>
        <taxon>Arthropoda</taxon>
        <taxon>Chelicerata</taxon>
        <taxon>Arachnida</taxon>
        <taxon>Acari</taxon>
        <taxon>Parasitiformes</taxon>
        <taxon>Ixodida</taxon>
        <taxon>Ixodoidea</taxon>
        <taxon>Ixodidae</taxon>
        <taxon>Rhipicephalinae</taxon>
        <taxon>Rhipicephalus</taxon>
        <taxon>Boophilus</taxon>
    </lineage>
</organism>
<protein>
    <submittedName>
        <fullName evidence="1">Uncharacterized protein</fullName>
    </submittedName>
</protein>
<reference evidence="1" key="2">
    <citation type="submission" date="2021-09" db="EMBL/GenBank/DDBJ databases">
        <authorList>
            <person name="Jia N."/>
            <person name="Wang J."/>
            <person name="Shi W."/>
            <person name="Du L."/>
            <person name="Sun Y."/>
            <person name="Zhan W."/>
            <person name="Jiang J."/>
            <person name="Wang Q."/>
            <person name="Zhang B."/>
            <person name="Ji P."/>
            <person name="Sakyi L.B."/>
            <person name="Cui X."/>
            <person name="Yuan T."/>
            <person name="Jiang B."/>
            <person name="Yang W."/>
            <person name="Lam T.T.-Y."/>
            <person name="Chang Q."/>
            <person name="Ding S."/>
            <person name="Wang X."/>
            <person name="Zhu J."/>
            <person name="Ruan X."/>
            <person name="Zhao L."/>
            <person name="Wei J."/>
            <person name="Que T."/>
            <person name="Du C."/>
            <person name="Cheng J."/>
            <person name="Dai P."/>
            <person name="Han X."/>
            <person name="Huang E."/>
            <person name="Gao Y."/>
            <person name="Liu J."/>
            <person name="Shao H."/>
            <person name="Ye R."/>
            <person name="Li L."/>
            <person name="Wei W."/>
            <person name="Wang X."/>
            <person name="Wang C."/>
            <person name="Huo Q."/>
            <person name="Li W."/>
            <person name="Guo W."/>
            <person name="Chen H."/>
            <person name="Chen S."/>
            <person name="Zhou L."/>
            <person name="Zhou L."/>
            <person name="Ni X."/>
            <person name="Tian J."/>
            <person name="Zhou Y."/>
            <person name="Sheng Y."/>
            <person name="Liu T."/>
            <person name="Pan Y."/>
            <person name="Xia L."/>
            <person name="Li J."/>
            <person name="Zhao F."/>
            <person name="Cao W."/>
        </authorList>
    </citation>
    <scope>NUCLEOTIDE SEQUENCE</scope>
    <source>
        <strain evidence="1">Rmic-2018</strain>
        <tissue evidence="1">Larvae</tissue>
    </source>
</reference>
<evidence type="ECO:0000313" key="1">
    <source>
        <dbReference type="EMBL" id="KAH8027552.1"/>
    </source>
</evidence>
<dbReference type="Proteomes" id="UP000821866">
    <property type="component" value="Chromosome 4"/>
</dbReference>
<evidence type="ECO:0000313" key="2">
    <source>
        <dbReference type="Proteomes" id="UP000821866"/>
    </source>
</evidence>
<gene>
    <name evidence="1" type="ORF">HPB51_007102</name>
</gene>
<comment type="caution">
    <text evidence="1">The sequence shown here is derived from an EMBL/GenBank/DDBJ whole genome shotgun (WGS) entry which is preliminary data.</text>
</comment>
<sequence length="417" mass="45658">MTYAKTKEFPLSLRAKACALRHVERMHMTRGGKALVNRLLSLPNTGMSRSALEYGSLITAAPVARLLPIPPTWESWLSISTRIPRIRSKGHTPGVALLQETCALIEERIRTDASQKASTCSYGGATSTTTPLPAREMELHAISSTPPSAARTSSIMTVEDMDLATPPTSQGQGHNLTTRHTGTFERTTTEDDWHTILTLRQKKQQARERKQGEMAAAVTAVCQQTVTGEHFLLRIKPASNIVIISTLEQEVTERLHRITALTINGRAHSINVYAATGEEARRGVIHGIPSRTPSETLMANLRVRTQGVKIIQANAMITFCGPTLPRFVYCCGGELACQPYRATVQMCRNCCSKGHPTDVCPQPDAHVCRICETRDPTNGHVCVPKCVSCRGEHRGEHSSCSPLQSHTISSVCKKQGH</sequence>
<dbReference type="AlphaFoldDB" id="A0A9J6E0L8"/>
<accession>A0A9J6E0L8</accession>
<reference evidence="1" key="1">
    <citation type="journal article" date="2020" name="Cell">
        <title>Large-Scale Comparative Analyses of Tick Genomes Elucidate Their Genetic Diversity and Vector Capacities.</title>
        <authorList>
            <consortium name="Tick Genome and Microbiome Consortium (TIGMIC)"/>
            <person name="Jia N."/>
            <person name="Wang J."/>
            <person name="Shi W."/>
            <person name="Du L."/>
            <person name="Sun Y."/>
            <person name="Zhan W."/>
            <person name="Jiang J.F."/>
            <person name="Wang Q."/>
            <person name="Zhang B."/>
            <person name="Ji P."/>
            <person name="Bell-Sakyi L."/>
            <person name="Cui X.M."/>
            <person name="Yuan T.T."/>
            <person name="Jiang B.G."/>
            <person name="Yang W.F."/>
            <person name="Lam T.T."/>
            <person name="Chang Q.C."/>
            <person name="Ding S.J."/>
            <person name="Wang X.J."/>
            <person name="Zhu J.G."/>
            <person name="Ruan X.D."/>
            <person name="Zhao L."/>
            <person name="Wei J.T."/>
            <person name="Ye R.Z."/>
            <person name="Que T.C."/>
            <person name="Du C.H."/>
            <person name="Zhou Y.H."/>
            <person name="Cheng J.X."/>
            <person name="Dai P.F."/>
            <person name="Guo W.B."/>
            <person name="Han X.H."/>
            <person name="Huang E.J."/>
            <person name="Li L.F."/>
            <person name="Wei W."/>
            <person name="Gao Y.C."/>
            <person name="Liu J.Z."/>
            <person name="Shao H.Z."/>
            <person name="Wang X."/>
            <person name="Wang C.C."/>
            <person name="Yang T.C."/>
            <person name="Huo Q.B."/>
            <person name="Li W."/>
            <person name="Chen H.Y."/>
            <person name="Chen S.E."/>
            <person name="Zhou L.G."/>
            <person name="Ni X.B."/>
            <person name="Tian J.H."/>
            <person name="Sheng Y."/>
            <person name="Liu T."/>
            <person name="Pan Y.S."/>
            <person name="Xia L.Y."/>
            <person name="Li J."/>
            <person name="Zhao F."/>
            <person name="Cao W.C."/>
        </authorList>
    </citation>
    <scope>NUCLEOTIDE SEQUENCE</scope>
    <source>
        <strain evidence="1">Rmic-2018</strain>
    </source>
</reference>
<dbReference type="VEuPathDB" id="VectorBase:LOC119168705"/>
<keyword evidence="2" id="KW-1185">Reference proteome</keyword>
<dbReference type="EMBL" id="JABSTU010000006">
    <property type="protein sequence ID" value="KAH8027552.1"/>
    <property type="molecule type" value="Genomic_DNA"/>
</dbReference>
<name>A0A9J6E0L8_RHIMP</name>
<proteinExistence type="predicted"/>